<keyword evidence="3" id="KW-1185">Reference proteome</keyword>
<dbReference type="EMBL" id="JAINDJ010000002">
    <property type="protein sequence ID" value="KAG9455493.1"/>
    <property type="molecule type" value="Genomic_DNA"/>
</dbReference>
<dbReference type="Proteomes" id="UP000825729">
    <property type="component" value="Unassembled WGS sequence"/>
</dbReference>
<comment type="caution">
    <text evidence="2">The sequence shown here is derived from an EMBL/GenBank/DDBJ whole genome shotgun (WGS) entry which is preliminary data.</text>
</comment>
<feature type="transmembrane region" description="Helical" evidence="1">
    <location>
        <begin position="40"/>
        <end position="59"/>
    </location>
</feature>
<gene>
    <name evidence="2" type="ORF">H6P81_000001</name>
</gene>
<keyword evidence="1" id="KW-1133">Transmembrane helix</keyword>
<name>A0AAV7F7F3_ARIFI</name>
<evidence type="ECO:0000256" key="1">
    <source>
        <dbReference type="SAM" id="Phobius"/>
    </source>
</evidence>
<dbReference type="AlphaFoldDB" id="A0AAV7F7F3"/>
<feature type="transmembrane region" description="Helical" evidence="1">
    <location>
        <begin position="65"/>
        <end position="86"/>
    </location>
</feature>
<keyword evidence="1" id="KW-0472">Membrane</keyword>
<organism evidence="2 3">
    <name type="scientific">Aristolochia fimbriata</name>
    <name type="common">White veined hardy Dutchman's pipe vine</name>
    <dbReference type="NCBI Taxonomy" id="158543"/>
    <lineage>
        <taxon>Eukaryota</taxon>
        <taxon>Viridiplantae</taxon>
        <taxon>Streptophyta</taxon>
        <taxon>Embryophyta</taxon>
        <taxon>Tracheophyta</taxon>
        <taxon>Spermatophyta</taxon>
        <taxon>Magnoliopsida</taxon>
        <taxon>Magnoliidae</taxon>
        <taxon>Piperales</taxon>
        <taxon>Aristolochiaceae</taxon>
        <taxon>Aristolochia</taxon>
    </lineage>
</organism>
<protein>
    <submittedName>
        <fullName evidence="2">Uncharacterized protein</fullName>
    </submittedName>
</protein>
<reference evidence="2 3" key="1">
    <citation type="submission" date="2021-07" db="EMBL/GenBank/DDBJ databases">
        <title>The Aristolochia fimbriata genome: insights into angiosperm evolution, floral development and chemical biosynthesis.</title>
        <authorList>
            <person name="Jiao Y."/>
        </authorList>
    </citation>
    <scope>NUCLEOTIDE SEQUENCE [LARGE SCALE GENOMIC DNA]</scope>
    <source>
        <strain evidence="2">IBCAS-2021</strain>
        <tissue evidence="2">Leaf</tissue>
    </source>
</reference>
<sequence length="121" mass="14270">MIEYALFISTKWAELRSQCQKYLPCSVVFDGFSCIAGNEWFCCGVISLFFFGIITSSKYFLIPKILITFVMAIGIILTPIYSLSMLRQMFYGYKLFNITNSYFFWILDHENYLFRPVSFYL</sequence>
<accession>A0AAV7F7F3</accession>
<proteinExistence type="predicted"/>
<keyword evidence="1" id="KW-0812">Transmembrane</keyword>
<evidence type="ECO:0000313" key="2">
    <source>
        <dbReference type="EMBL" id="KAG9455493.1"/>
    </source>
</evidence>
<evidence type="ECO:0000313" key="3">
    <source>
        <dbReference type="Proteomes" id="UP000825729"/>
    </source>
</evidence>